<dbReference type="HOGENOM" id="CLU_2838075_0_0_1"/>
<organism evidence="1 2">
    <name type="scientific">Exophiala aquamarina CBS 119918</name>
    <dbReference type="NCBI Taxonomy" id="1182545"/>
    <lineage>
        <taxon>Eukaryota</taxon>
        <taxon>Fungi</taxon>
        <taxon>Dikarya</taxon>
        <taxon>Ascomycota</taxon>
        <taxon>Pezizomycotina</taxon>
        <taxon>Eurotiomycetes</taxon>
        <taxon>Chaetothyriomycetidae</taxon>
        <taxon>Chaetothyriales</taxon>
        <taxon>Herpotrichiellaceae</taxon>
        <taxon>Exophiala</taxon>
    </lineage>
</organism>
<proteinExistence type="predicted"/>
<sequence length="66" mass="7193">KSTRKFVCDYKGRSTQAAFAGRHGERFMLAIPGATNPENCASRFSDTYHPINSGSPPTLLTAGKFE</sequence>
<dbReference type="EMBL" id="AMGV01000017">
    <property type="protein sequence ID" value="KEF52468.1"/>
    <property type="molecule type" value="Genomic_DNA"/>
</dbReference>
<keyword evidence="2" id="KW-1185">Reference proteome</keyword>
<dbReference type="RefSeq" id="XP_013255058.1">
    <property type="nucleotide sequence ID" value="XM_013399604.1"/>
</dbReference>
<gene>
    <name evidence="1" type="ORF">A1O9_11310</name>
</gene>
<evidence type="ECO:0000313" key="2">
    <source>
        <dbReference type="Proteomes" id="UP000027920"/>
    </source>
</evidence>
<name>A0A072NZL0_9EURO</name>
<dbReference type="Proteomes" id="UP000027920">
    <property type="component" value="Unassembled WGS sequence"/>
</dbReference>
<dbReference type="AlphaFoldDB" id="A0A072NZL0"/>
<feature type="non-terminal residue" evidence="1">
    <location>
        <position position="66"/>
    </location>
</feature>
<accession>A0A072NZL0</accession>
<dbReference type="GeneID" id="25286209"/>
<dbReference type="VEuPathDB" id="FungiDB:A1O9_11310"/>
<protein>
    <submittedName>
        <fullName evidence="1">Uncharacterized protein</fullName>
    </submittedName>
</protein>
<evidence type="ECO:0000313" key="1">
    <source>
        <dbReference type="EMBL" id="KEF52468.1"/>
    </source>
</evidence>
<comment type="caution">
    <text evidence="1">The sequence shown here is derived from an EMBL/GenBank/DDBJ whole genome shotgun (WGS) entry which is preliminary data.</text>
</comment>
<feature type="non-terminal residue" evidence="1">
    <location>
        <position position="1"/>
    </location>
</feature>
<reference evidence="1 2" key="1">
    <citation type="submission" date="2013-03" db="EMBL/GenBank/DDBJ databases">
        <title>The Genome Sequence of Exophiala aquamarina CBS 119918.</title>
        <authorList>
            <consortium name="The Broad Institute Genomics Platform"/>
            <person name="Cuomo C."/>
            <person name="de Hoog S."/>
            <person name="Gorbushina A."/>
            <person name="Walker B."/>
            <person name="Young S.K."/>
            <person name="Zeng Q."/>
            <person name="Gargeya S."/>
            <person name="Fitzgerald M."/>
            <person name="Haas B."/>
            <person name="Abouelleil A."/>
            <person name="Allen A.W."/>
            <person name="Alvarado L."/>
            <person name="Arachchi H.M."/>
            <person name="Berlin A.M."/>
            <person name="Chapman S.B."/>
            <person name="Gainer-Dewar J."/>
            <person name="Goldberg J."/>
            <person name="Griggs A."/>
            <person name="Gujja S."/>
            <person name="Hansen M."/>
            <person name="Howarth C."/>
            <person name="Imamovic A."/>
            <person name="Ireland A."/>
            <person name="Larimer J."/>
            <person name="McCowan C."/>
            <person name="Murphy C."/>
            <person name="Pearson M."/>
            <person name="Poon T.W."/>
            <person name="Priest M."/>
            <person name="Roberts A."/>
            <person name="Saif S."/>
            <person name="Shea T."/>
            <person name="Sisk P."/>
            <person name="Sykes S."/>
            <person name="Wortman J."/>
            <person name="Nusbaum C."/>
            <person name="Birren B."/>
        </authorList>
    </citation>
    <scope>NUCLEOTIDE SEQUENCE [LARGE SCALE GENOMIC DNA]</scope>
    <source>
        <strain evidence="1 2">CBS 119918</strain>
    </source>
</reference>